<organism evidence="10 11">
    <name type="scientific">Corynebacterium pilosum</name>
    <dbReference type="NCBI Taxonomy" id="35756"/>
    <lineage>
        <taxon>Bacteria</taxon>
        <taxon>Bacillati</taxon>
        <taxon>Actinomycetota</taxon>
        <taxon>Actinomycetes</taxon>
        <taxon>Mycobacteriales</taxon>
        <taxon>Corynebacteriaceae</taxon>
        <taxon>Corynebacterium</taxon>
    </lineage>
</organism>
<evidence type="ECO:0000259" key="9">
    <source>
        <dbReference type="PROSITE" id="PS51387"/>
    </source>
</evidence>
<evidence type="ECO:0000256" key="3">
    <source>
        <dbReference type="ARBA" id="ARBA00022630"/>
    </source>
</evidence>
<keyword evidence="5" id="KW-0274">FAD</keyword>
<dbReference type="EMBL" id="UFXQ01000001">
    <property type="protein sequence ID" value="STC69662.1"/>
    <property type="molecule type" value="Genomic_DNA"/>
</dbReference>
<comment type="subcellular location">
    <subcellularLocation>
        <location evidence="1">Membrane</location>
        <topology evidence="1">Single-pass membrane protein</topology>
    </subcellularLocation>
</comment>
<dbReference type="InterPro" id="IPR016164">
    <property type="entry name" value="FAD-linked_Oxase-like_C"/>
</dbReference>
<dbReference type="Gene3D" id="3.30.465.10">
    <property type="match status" value="1"/>
</dbReference>
<dbReference type="Proteomes" id="UP000254467">
    <property type="component" value="Unassembled WGS sequence"/>
</dbReference>
<dbReference type="EC" id="1.3.1.72" evidence="2"/>
<evidence type="ECO:0000313" key="11">
    <source>
        <dbReference type="Proteomes" id="UP000254467"/>
    </source>
</evidence>
<dbReference type="STRING" id="35756.GCA_001044155_00932"/>
<keyword evidence="4" id="KW-0812">Transmembrane</keyword>
<gene>
    <name evidence="10" type="primary">xyoA</name>
    <name evidence="10" type="ORF">NCTC11862_01461</name>
</gene>
<dbReference type="SUPFAM" id="SSF55103">
    <property type="entry name" value="FAD-linked oxidases, C-terminal domain"/>
    <property type="match status" value="1"/>
</dbReference>
<dbReference type="SUPFAM" id="SSF56176">
    <property type="entry name" value="FAD-binding/transporter-associated domain-like"/>
    <property type="match status" value="1"/>
</dbReference>
<name>A0A376CN21_9CORY</name>
<evidence type="ECO:0000256" key="2">
    <source>
        <dbReference type="ARBA" id="ARBA00012405"/>
    </source>
</evidence>
<feature type="domain" description="FAD-binding PCMH-type" evidence="9">
    <location>
        <begin position="49"/>
        <end position="220"/>
    </location>
</feature>
<evidence type="ECO:0000313" key="10">
    <source>
        <dbReference type="EMBL" id="STC69662.1"/>
    </source>
</evidence>
<sequence length="526" mass="59115">MPAGKNHKEWLQWRYMSLTDNIADSAVRIASGVTNALGNTFTSRSVDAEHIQPVGWQAHHRGVEALVDSFAEVPKDQRVRLAKKTSNVFRGRSGGSAGLDVSGLGGVIEVDPVARTADVQGMCTYEDLVDATLPHGLAPFVIPQLKTITLGGAVTGMGVESTSFRNGLPHESVIEMDILTGTGEIITATRESNVDLFRSFPNSYGSLGYAIRLKIELEPVKKYVAMSHVRFDDLTSYQEALAEYSESGTFENAPIHGLDGVSFSPDESYLIIAQTTDEEGPTSDYTRDRIYYQSLRHPEGVLRDRLTIRDYIWRWDTDWFWCSRAFGVQNPQVRAIWPRDLRRSAFYWKLIGLDRKYNVEHNLVNRPKGLPHRERVVQDVEVTVDKTAEWLEWFFQACDIQPVWLCPIRLRGSSQDLVGKGEKTADERAPWPLYPLEPGTTWINMGFWSAVPGDHVSKDAEPGAFNRVIEKKVSELGGHKSLYSEAFYTREQFEALYGGNLPEEMKQVYDPEGRFPGLYEKTVGGA</sequence>
<dbReference type="PANTHER" id="PTHR10801:SF0">
    <property type="entry name" value="DELTA(24)-STEROL REDUCTASE"/>
    <property type="match status" value="1"/>
</dbReference>
<dbReference type="InterPro" id="IPR040165">
    <property type="entry name" value="Diminuto-like"/>
</dbReference>
<dbReference type="InterPro" id="IPR036318">
    <property type="entry name" value="FAD-bd_PCMH-like_sf"/>
</dbReference>
<evidence type="ECO:0000256" key="4">
    <source>
        <dbReference type="ARBA" id="ARBA00022692"/>
    </source>
</evidence>
<reference evidence="10 11" key="1">
    <citation type="submission" date="2018-06" db="EMBL/GenBank/DDBJ databases">
        <authorList>
            <consortium name="Pathogen Informatics"/>
            <person name="Doyle S."/>
        </authorList>
    </citation>
    <scope>NUCLEOTIDE SEQUENCE [LARGE SCALE GENOMIC DNA]</scope>
    <source>
        <strain evidence="10 11">NCTC11862</strain>
    </source>
</reference>
<dbReference type="GO" id="GO:0071949">
    <property type="term" value="F:FAD binding"/>
    <property type="evidence" value="ECO:0007669"/>
    <property type="project" value="InterPro"/>
</dbReference>
<dbReference type="InterPro" id="IPR016166">
    <property type="entry name" value="FAD-bd_PCMH"/>
</dbReference>
<proteinExistence type="predicted"/>
<evidence type="ECO:0000256" key="7">
    <source>
        <dbReference type="ARBA" id="ARBA00023002"/>
    </source>
</evidence>
<evidence type="ECO:0000256" key="5">
    <source>
        <dbReference type="ARBA" id="ARBA00022827"/>
    </source>
</evidence>
<dbReference type="PROSITE" id="PS51387">
    <property type="entry name" value="FAD_PCMH"/>
    <property type="match status" value="1"/>
</dbReference>
<dbReference type="Pfam" id="PF01565">
    <property type="entry name" value="FAD_binding_4"/>
    <property type="match status" value="1"/>
</dbReference>
<dbReference type="GO" id="GO:0016020">
    <property type="term" value="C:membrane"/>
    <property type="evidence" value="ECO:0007669"/>
    <property type="project" value="UniProtKB-SubCell"/>
</dbReference>
<evidence type="ECO:0000256" key="8">
    <source>
        <dbReference type="ARBA" id="ARBA00023136"/>
    </source>
</evidence>
<dbReference type="PANTHER" id="PTHR10801">
    <property type="entry name" value="24-DEHYDROCHOLESTEROL REDUCTASE"/>
    <property type="match status" value="1"/>
</dbReference>
<keyword evidence="3" id="KW-0285">Flavoprotein</keyword>
<dbReference type="InterPro" id="IPR006094">
    <property type="entry name" value="Oxid_FAD_bind_N"/>
</dbReference>
<evidence type="ECO:0000256" key="1">
    <source>
        <dbReference type="ARBA" id="ARBA00004167"/>
    </source>
</evidence>
<keyword evidence="11" id="KW-1185">Reference proteome</keyword>
<keyword evidence="6" id="KW-1133">Transmembrane helix</keyword>
<dbReference type="InterPro" id="IPR016169">
    <property type="entry name" value="FAD-bd_PCMH_sub2"/>
</dbReference>
<evidence type="ECO:0000256" key="6">
    <source>
        <dbReference type="ARBA" id="ARBA00022989"/>
    </source>
</evidence>
<dbReference type="GO" id="GO:0050614">
    <property type="term" value="F:Delta24-sterol reductase activity"/>
    <property type="evidence" value="ECO:0007669"/>
    <property type="project" value="UniProtKB-EC"/>
</dbReference>
<protein>
    <recommendedName>
        <fullName evidence="2">Delta(24)-sterol reductase</fullName>
        <ecNumber evidence="2">1.3.1.72</ecNumber>
    </recommendedName>
</protein>
<keyword evidence="8" id="KW-0472">Membrane</keyword>
<keyword evidence="7 10" id="KW-0560">Oxidoreductase</keyword>
<dbReference type="AlphaFoldDB" id="A0A376CN21"/>
<accession>A0A376CN21</accession>